<comment type="caution">
    <text evidence="4">The sequence shown here is derived from an EMBL/GenBank/DDBJ whole genome shotgun (WGS) entry which is preliminary data.</text>
</comment>
<organism evidence="4">
    <name type="scientific">candidate division WOR-3 bacterium</name>
    <dbReference type="NCBI Taxonomy" id="2052148"/>
    <lineage>
        <taxon>Bacteria</taxon>
        <taxon>Bacteria division WOR-3</taxon>
    </lineage>
</organism>
<dbReference type="PANTHER" id="PTHR10434:SF11">
    <property type="entry name" value="1-ACYL-SN-GLYCEROL-3-PHOSPHATE ACYLTRANSFERASE"/>
    <property type="match status" value="1"/>
</dbReference>
<dbReference type="CDD" id="cd07989">
    <property type="entry name" value="LPLAT_AGPAT-like"/>
    <property type="match status" value="1"/>
</dbReference>
<dbReference type="SMART" id="SM00563">
    <property type="entry name" value="PlsC"/>
    <property type="match status" value="1"/>
</dbReference>
<reference evidence="4" key="1">
    <citation type="journal article" date="2020" name="mSystems">
        <title>Genome- and Community-Level Interaction Insights into Carbon Utilization and Element Cycling Functions of Hydrothermarchaeota in Hydrothermal Sediment.</title>
        <authorList>
            <person name="Zhou Z."/>
            <person name="Liu Y."/>
            <person name="Xu W."/>
            <person name="Pan J."/>
            <person name="Luo Z.H."/>
            <person name="Li M."/>
        </authorList>
    </citation>
    <scope>NUCLEOTIDE SEQUENCE [LARGE SCALE GENOMIC DNA]</scope>
    <source>
        <strain evidence="4">SpSt-906</strain>
    </source>
</reference>
<dbReference type="GO" id="GO:0006654">
    <property type="term" value="P:phosphatidic acid biosynthetic process"/>
    <property type="evidence" value="ECO:0007669"/>
    <property type="project" value="TreeGrafter"/>
</dbReference>
<name>A0A7C3YPR5_UNCW3</name>
<evidence type="ECO:0000313" key="4">
    <source>
        <dbReference type="EMBL" id="HGE99131.1"/>
    </source>
</evidence>
<dbReference type="EMBL" id="DTMQ01000019">
    <property type="protein sequence ID" value="HGE99131.1"/>
    <property type="molecule type" value="Genomic_DNA"/>
</dbReference>
<keyword evidence="2 4" id="KW-0012">Acyltransferase</keyword>
<dbReference type="SUPFAM" id="SSF69593">
    <property type="entry name" value="Glycerol-3-phosphate (1)-acyltransferase"/>
    <property type="match status" value="1"/>
</dbReference>
<protein>
    <submittedName>
        <fullName evidence="4">1-acyl-sn-glycerol-3-phosphate acyltransferase</fullName>
    </submittedName>
</protein>
<dbReference type="AlphaFoldDB" id="A0A7C3YPR5"/>
<keyword evidence="1 4" id="KW-0808">Transferase</keyword>
<proteinExistence type="predicted"/>
<sequence>MKWRFLLGLFFLYPIARILLRLRVIGRENIPKRGVIIAANHTSNFDPPLLVLATKRELYFLAKEELFNVSRFFSWLIKSFNARPLPRERFPKSLLLEIKGLLDKGKTVLLFPEGTRSRNGKLKEFKPGIGFLAQFTNAPVVPCFVKGVKDSIISLLVDRDLVKSGLRNSRAWPKIEVRFGSPVNPEGNSREFTKKLEEKIREIANESFRR</sequence>
<dbReference type="InterPro" id="IPR002123">
    <property type="entry name" value="Plipid/glycerol_acylTrfase"/>
</dbReference>
<dbReference type="Pfam" id="PF01553">
    <property type="entry name" value="Acyltransferase"/>
    <property type="match status" value="1"/>
</dbReference>
<dbReference type="PANTHER" id="PTHR10434">
    <property type="entry name" value="1-ACYL-SN-GLYCEROL-3-PHOSPHATE ACYLTRANSFERASE"/>
    <property type="match status" value="1"/>
</dbReference>
<evidence type="ECO:0000256" key="2">
    <source>
        <dbReference type="ARBA" id="ARBA00023315"/>
    </source>
</evidence>
<evidence type="ECO:0000259" key="3">
    <source>
        <dbReference type="SMART" id="SM00563"/>
    </source>
</evidence>
<dbReference type="GO" id="GO:0003841">
    <property type="term" value="F:1-acylglycerol-3-phosphate O-acyltransferase activity"/>
    <property type="evidence" value="ECO:0007669"/>
    <property type="project" value="TreeGrafter"/>
</dbReference>
<accession>A0A7C3YPR5</accession>
<feature type="domain" description="Phospholipid/glycerol acyltransferase" evidence="3">
    <location>
        <begin position="35"/>
        <end position="148"/>
    </location>
</feature>
<gene>
    <name evidence="4" type="ORF">ENX07_03565</name>
</gene>
<evidence type="ECO:0000256" key="1">
    <source>
        <dbReference type="ARBA" id="ARBA00022679"/>
    </source>
</evidence>